<dbReference type="PANTHER" id="PTHR31511:SF12">
    <property type="entry name" value="RHO TERMINATION FACTOR N-TERMINAL DOMAIN-CONTAINING PROTEIN"/>
    <property type="match status" value="1"/>
</dbReference>
<dbReference type="InterPro" id="IPR027417">
    <property type="entry name" value="P-loop_NTPase"/>
</dbReference>
<protein>
    <submittedName>
        <fullName evidence="1">Uncharacterized protein</fullName>
    </submittedName>
</protein>
<reference evidence="1" key="1">
    <citation type="submission" date="2020-08" db="EMBL/GenBank/DDBJ databases">
        <title>Multicomponent nature underlies the extraordinary mechanical properties of spider dragline silk.</title>
        <authorList>
            <person name="Kono N."/>
            <person name="Nakamura H."/>
            <person name="Mori M."/>
            <person name="Yoshida Y."/>
            <person name="Ohtoshi R."/>
            <person name="Malay A.D."/>
            <person name="Moran D.A.P."/>
            <person name="Tomita M."/>
            <person name="Numata K."/>
            <person name="Arakawa K."/>
        </authorList>
    </citation>
    <scope>NUCLEOTIDE SEQUENCE</scope>
</reference>
<organism evidence="1 2">
    <name type="scientific">Trichonephila inaurata madagascariensis</name>
    <dbReference type="NCBI Taxonomy" id="2747483"/>
    <lineage>
        <taxon>Eukaryota</taxon>
        <taxon>Metazoa</taxon>
        <taxon>Ecdysozoa</taxon>
        <taxon>Arthropoda</taxon>
        <taxon>Chelicerata</taxon>
        <taxon>Arachnida</taxon>
        <taxon>Araneae</taxon>
        <taxon>Araneomorphae</taxon>
        <taxon>Entelegynae</taxon>
        <taxon>Araneoidea</taxon>
        <taxon>Nephilidae</taxon>
        <taxon>Trichonephila</taxon>
        <taxon>Trichonephila inaurata</taxon>
    </lineage>
</organism>
<dbReference type="EMBL" id="BMAV01023280">
    <property type="protein sequence ID" value="GFY78921.1"/>
    <property type="molecule type" value="Genomic_DNA"/>
</dbReference>
<dbReference type="OrthoDB" id="6425971at2759"/>
<dbReference type="AlphaFoldDB" id="A0A8X7CS58"/>
<accession>A0A8X7CS58</accession>
<name>A0A8X7CS58_9ARAC</name>
<comment type="caution">
    <text evidence="1">The sequence shown here is derived from an EMBL/GenBank/DDBJ whole genome shotgun (WGS) entry which is preliminary data.</text>
</comment>
<evidence type="ECO:0000313" key="2">
    <source>
        <dbReference type="Proteomes" id="UP000886998"/>
    </source>
</evidence>
<gene>
    <name evidence="1" type="primary">AVEN_149572_1</name>
    <name evidence="1" type="ORF">TNIN_96271</name>
</gene>
<evidence type="ECO:0000313" key="1">
    <source>
        <dbReference type="EMBL" id="GFY78921.1"/>
    </source>
</evidence>
<dbReference type="SUPFAM" id="SSF52540">
    <property type="entry name" value="P-loop containing nucleoside triphosphate hydrolases"/>
    <property type="match status" value="1"/>
</dbReference>
<dbReference type="Proteomes" id="UP000886998">
    <property type="component" value="Unassembled WGS sequence"/>
</dbReference>
<proteinExistence type="predicted"/>
<dbReference type="PANTHER" id="PTHR31511">
    <property type="entry name" value="PROTEIN CBG23764"/>
    <property type="match status" value="1"/>
</dbReference>
<keyword evidence="2" id="KW-1185">Reference proteome</keyword>
<sequence>MEFPNLKHPFSMMICGPSNSGKTFFVRRILETKLIKPFPNKIIWCYGIYQKLFEKMSDIEFHEGIPSDVENITNALIIIDDLMNENSKEEAVRIVENKSKEKKGIKWYVYVKVRFVRKLQKPKKRKCESHFRSICEITLLNESSEKISENGFEFSNHKFKLPVPYVVYADLECILEKISSCEQDPKISSTESIAKHVPCGFVGPDGAMIKPPTVFRGKNAIDQFLTKLLDEENQFLIPCVMRQAYGLFYDG</sequence>